<dbReference type="Pfam" id="PF07727">
    <property type="entry name" value="RVT_2"/>
    <property type="match status" value="1"/>
</dbReference>
<dbReference type="InterPro" id="IPR043502">
    <property type="entry name" value="DNA/RNA_pol_sf"/>
</dbReference>
<name>A0A2N9FB90_FAGSY</name>
<dbReference type="SUPFAM" id="SSF56672">
    <property type="entry name" value="DNA/RNA polymerases"/>
    <property type="match status" value="1"/>
</dbReference>
<sequence length="924" mass="105719">MNLLKRELLKSYPHKRSRYLKMMRSQYIISNDHEIEPQTVEQCRRRNDWPKWKEAIQAELNSLLKREVFGPIVQTPEGVMPVGYKWVFVRKRNEKNEIIRYKARLVAQGFSQRPGIDYEETYSPVMDAITFRFLISLVVTENLDMRLMDVVTAYLYGSLDNDIYMKIPEGYKMPEAYNSKSRNMYSIKLQRSLYGLKQSGRMWYNRLSEYLLKEGFENNPICPCVFIKKSESGFAIVAVYVDDLNLVGTPEELTKTADYLKNEFEMKDLGKTKFCLGLQIEHLPDGILIHQSTYTEKVLKHFHMDKAHPLSTPMVVRSLDVKKDPFRPQEVGEETLGPKVPYLSAIGALMYLANCTRPDIAFSVNLLARYSSAPTLRHWNGVKHVLRYLRGTTDMGLFYPNKSNPQLVGYADAGYLSDPHKGRSQTGYLFTCGNTAISWRSVKQTISATSSNHSEIIAIHEASRECVWLRSVIQHIQEKCGLSSIKDNPTILYEDNAACITQIRGGYIKATIPVKRGKPPANQELHVVAGVTIFPTHPGLRIKSQRAGKNPHAKAVVRAKKRVRFPTCFSYFLSVFARMFDLAPDVGFQRSWYHWKACATLSLKVLDLWETELGLERYGPTNGGHRSVFGLSKGYFPIKIPARPEKILTIRDCKSCMNVSSFLKFWTCGSNHCESERIFAQVQHRRGENYEIFSTALFHRSVFVRMVDVASDIVFRRSRYCQKACATYFPKVQALHRGELGFARYDLANRGRWNVPYAKGSFSDWDSGLTGRALDNPGVARYPCGFKLPDSAMREHEDHDDELLSRPLFQTTRQQQQRCELCPMMEEFSTIVGLSNFDHILFPPKHADPVLLLDEVLSIPYKLGASWSENDVGNFSKVDAVVLDAVGRMDRENPVPMILGETLNGLDKVKEGMCPYFKWSLLLL</sequence>
<dbReference type="InterPro" id="IPR013103">
    <property type="entry name" value="RVT_2"/>
</dbReference>
<reference evidence="2" key="1">
    <citation type="submission" date="2018-02" db="EMBL/GenBank/DDBJ databases">
        <authorList>
            <person name="Cohen D.B."/>
            <person name="Kent A.D."/>
        </authorList>
    </citation>
    <scope>NUCLEOTIDE SEQUENCE</scope>
</reference>
<dbReference type="AlphaFoldDB" id="A0A2N9FB90"/>
<organism evidence="2">
    <name type="scientific">Fagus sylvatica</name>
    <name type="common">Beechnut</name>
    <dbReference type="NCBI Taxonomy" id="28930"/>
    <lineage>
        <taxon>Eukaryota</taxon>
        <taxon>Viridiplantae</taxon>
        <taxon>Streptophyta</taxon>
        <taxon>Embryophyta</taxon>
        <taxon>Tracheophyta</taxon>
        <taxon>Spermatophyta</taxon>
        <taxon>Magnoliopsida</taxon>
        <taxon>eudicotyledons</taxon>
        <taxon>Gunneridae</taxon>
        <taxon>Pentapetalae</taxon>
        <taxon>rosids</taxon>
        <taxon>fabids</taxon>
        <taxon>Fagales</taxon>
        <taxon>Fagaceae</taxon>
        <taxon>Fagus</taxon>
    </lineage>
</organism>
<proteinExistence type="predicted"/>
<dbReference type="CDD" id="cd09272">
    <property type="entry name" value="RNase_HI_RT_Ty1"/>
    <property type="match status" value="1"/>
</dbReference>
<evidence type="ECO:0000313" key="2">
    <source>
        <dbReference type="EMBL" id="SPC84453.1"/>
    </source>
</evidence>
<accession>A0A2N9FB90</accession>
<dbReference type="PANTHER" id="PTHR11439:SF486">
    <property type="entry name" value="RLK (RECEPTOR-LIKE KINASE) PROTEIN, PUTATIVE-RELATED"/>
    <property type="match status" value="1"/>
</dbReference>
<dbReference type="PANTHER" id="PTHR11439">
    <property type="entry name" value="GAG-POL-RELATED RETROTRANSPOSON"/>
    <property type="match status" value="1"/>
</dbReference>
<protein>
    <recommendedName>
        <fullName evidence="1">Reverse transcriptase Ty1/copia-type domain-containing protein</fullName>
    </recommendedName>
</protein>
<feature type="domain" description="Reverse transcriptase Ty1/copia-type" evidence="1">
    <location>
        <begin position="72"/>
        <end position="315"/>
    </location>
</feature>
<dbReference type="EMBL" id="OIVN01000712">
    <property type="protein sequence ID" value="SPC84453.1"/>
    <property type="molecule type" value="Genomic_DNA"/>
</dbReference>
<evidence type="ECO:0000259" key="1">
    <source>
        <dbReference type="Pfam" id="PF07727"/>
    </source>
</evidence>
<gene>
    <name evidence="2" type="ORF">FSB_LOCUS12335</name>
</gene>